<dbReference type="AlphaFoldDB" id="A0A401NYI2"/>
<keyword evidence="7 12" id="KW-0106">Calcium</keyword>
<feature type="domain" description="Cadherin" evidence="15">
    <location>
        <begin position="123"/>
        <end position="230"/>
    </location>
</feature>
<keyword evidence="6" id="KW-0677">Repeat</keyword>
<dbReference type="Pfam" id="PF00028">
    <property type="entry name" value="Cadherin"/>
    <property type="match status" value="5"/>
</dbReference>
<dbReference type="FunFam" id="2.60.40.60:FF:000006">
    <property type="entry name" value="Protocadherin alpha 2"/>
    <property type="match status" value="1"/>
</dbReference>
<feature type="domain" description="Cadherin" evidence="15">
    <location>
        <begin position="444"/>
        <end position="553"/>
    </location>
</feature>
<comment type="subcellular location">
    <subcellularLocation>
        <location evidence="2">Cell membrane</location>
        <topology evidence="2">Single-pass type I membrane protein</topology>
    </subcellularLocation>
</comment>
<dbReference type="InterPro" id="IPR013164">
    <property type="entry name" value="Cadherin_N"/>
</dbReference>
<reference evidence="16 17" key="1">
    <citation type="journal article" date="2018" name="Nat. Ecol. Evol.">
        <title>Shark genomes provide insights into elasmobranch evolution and the origin of vertebrates.</title>
        <authorList>
            <person name="Hara Y"/>
            <person name="Yamaguchi K"/>
            <person name="Onimaru K"/>
            <person name="Kadota M"/>
            <person name="Koyanagi M"/>
            <person name="Keeley SD"/>
            <person name="Tatsumi K"/>
            <person name="Tanaka K"/>
            <person name="Motone F"/>
            <person name="Kageyama Y"/>
            <person name="Nozu R"/>
            <person name="Adachi N"/>
            <person name="Nishimura O"/>
            <person name="Nakagawa R"/>
            <person name="Tanegashima C"/>
            <person name="Kiyatake I"/>
            <person name="Matsumoto R"/>
            <person name="Murakumo K"/>
            <person name="Nishida K"/>
            <person name="Terakita A"/>
            <person name="Kuratani S"/>
            <person name="Sato K"/>
            <person name="Hyodo S Kuraku.S."/>
        </authorList>
    </citation>
    <scope>NUCLEOTIDE SEQUENCE [LARGE SCALE GENOMIC DNA]</scope>
</reference>
<feature type="domain" description="Cadherin" evidence="15">
    <location>
        <begin position="347"/>
        <end position="443"/>
    </location>
</feature>
<keyword evidence="5 14" id="KW-0732">Signal</keyword>
<keyword evidence="17" id="KW-1185">Reference proteome</keyword>
<dbReference type="PRINTS" id="PR00205">
    <property type="entry name" value="CADHERIN"/>
</dbReference>
<keyword evidence="9 13" id="KW-1133">Transmembrane helix</keyword>
<name>A0A401NYI2_SCYTO</name>
<dbReference type="FunFam" id="2.60.40.60:FF:000002">
    <property type="entry name" value="Protocadherin alpha 2"/>
    <property type="match status" value="1"/>
</dbReference>
<evidence type="ECO:0000256" key="5">
    <source>
        <dbReference type="ARBA" id="ARBA00022729"/>
    </source>
</evidence>
<feature type="signal peptide" evidence="14">
    <location>
        <begin position="1"/>
        <end position="18"/>
    </location>
</feature>
<dbReference type="FunFam" id="2.60.40.60:FF:000001">
    <property type="entry name" value="Protocadherin alpha 2"/>
    <property type="match status" value="1"/>
</dbReference>
<dbReference type="Pfam" id="PF08266">
    <property type="entry name" value="Cadherin_2"/>
    <property type="match status" value="1"/>
</dbReference>
<evidence type="ECO:0000256" key="8">
    <source>
        <dbReference type="ARBA" id="ARBA00022889"/>
    </source>
</evidence>
<dbReference type="FunFam" id="2.60.40.60:FF:000004">
    <property type="entry name" value="Protocadherin 1 gamma 2"/>
    <property type="match status" value="1"/>
</dbReference>
<dbReference type="PANTHER" id="PTHR24028">
    <property type="entry name" value="CADHERIN-87A"/>
    <property type="match status" value="1"/>
</dbReference>
<dbReference type="OMA" id="FQVHIQA"/>
<gene>
    <name evidence="16" type="ORF">scyTo_0000490</name>
</gene>
<feature type="domain" description="Cadherin" evidence="15">
    <location>
        <begin position="231"/>
        <end position="338"/>
    </location>
</feature>
<dbReference type="PROSITE" id="PS50268">
    <property type="entry name" value="CADHERIN_2"/>
    <property type="match status" value="6"/>
</dbReference>
<dbReference type="GO" id="GO:0005509">
    <property type="term" value="F:calcium ion binding"/>
    <property type="evidence" value="ECO:0007669"/>
    <property type="project" value="UniProtKB-UniRule"/>
</dbReference>
<proteinExistence type="predicted"/>
<dbReference type="SUPFAM" id="SSF49313">
    <property type="entry name" value="Cadherin-like"/>
    <property type="match status" value="6"/>
</dbReference>
<dbReference type="GO" id="GO:0007156">
    <property type="term" value="P:homophilic cell adhesion via plasma membrane adhesion molecules"/>
    <property type="evidence" value="ECO:0007669"/>
    <property type="project" value="InterPro"/>
</dbReference>
<organism evidence="16 17">
    <name type="scientific">Scyliorhinus torazame</name>
    <name type="common">Cloudy catshark</name>
    <name type="synonym">Catulus torazame</name>
    <dbReference type="NCBI Taxonomy" id="75743"/>
    <lineage>
        <taxon>Eukaryota</taxon>
        <taxon>Metazoa</taxon>
        <taxon>Chordata</taxon>
        <taxon>Craniata</taxon>
        <taxon>Vertebrata</taxon>
        <taxon>Chondrichthyes</taxon>
        <taxon>Elasmobranchii</taxon>
        <taxon>Galeomorphii</taxon>
        <taxon>Galeoidea</taxon>
        <taxon>Carcharhiniformes</taxon>
        <taxon>Scyliorhinidae</taxon>
        <taxon>Scyliorhinus</taxon>
    </lineage>
</organism>
<dbReference type="FunFam" id="2.60.40.60:FF:000007">
    <property type="entry name" value="Protocadherin alpha 2"/>
    <property type="match status" value="1"/>
</dbReference>
<evidence type="ECO:0000259" key="15">
    <source>
        <dbReference type="PROSITE" id="PS50268"/>
    </source>
</evidence>
<evidence type="ECO:0000313" key="16">
    <source>
        <dbReference type="EMBL" id="GCB65910.1"/>
    </source>
</evidence>
<evidence type="ECO:0000256" key="3">
    <source>
        <dbReference type="ARBA" id="ARBA00022475"/>
    </source>
</evidence>
<dbReference type="Proteomes" id="UP000288216">
    <property type="component" value="Unassembled WGS sequence"/>
</dbReference>
<dbReference type="CDD" id="cd11304">
    <property type="entry name" value="Cadherin_repeat"/>
    <property type="match status" value="6"/>
</dbReference>
<feature type="chain" id="PRO_5019385324" description="Cadherin domain-containing protein" evidence="14">
    <location>
        <begin position="19"/>
        <end position="822"/>
    </location>
</feature>
<dbReference type="InterPro" id="IPR020894">
    <property type="entry name" value="Cadherin_CS"/>
</dbReference>
<keyword evidence="8" id="KW-0130">Cell adhesion</keyword>
<dbReference type="FunFam" id="2.60.40.60:FF:000129">
    <property type="entry name" value="protocadherin alpha-C2 isoform X1"/>
    <property type="match status" value="1"/>
</dbReference>
<feature type="transmembrane region" description="Helical" evidence="13">
    <location>
        <begin position="676"/>
        <end position="703"/>
    </location>
</feature>
<evidence type="ECO:0000256" key="14">
    <source>
        <dbReference type="SAM" id="SignalP"/>
    </source>
</evidence>
<evidence type="ECO:0000256" key="6">
    <source>
        <dbReference type="ARBA" id="ARBA00022737"/>
    </source>
</evidence>
<evidence type="ECO:0000256" key="11">
    <source>
        <dbReference type="ARBA" id="ARBA00023180"/>
    </source>
</evidence>
<accession>A0A401NYI2</accession>
<evidence type="ECO:0000256" key="4">
    <source>
        <dbReference type="ARBA" id="ARBA00022692"/>
    </source>
</evidence>
<evidence type="ECO:0000256" key="2">
    <source>
        <dbReference type="ARBA" id="ARBA00004251"/>
    </source>
</evidence>
<comment type="caution">
    <text evidence="16">The sequence shown here is derived from an EMBL/GenBank/DDBJ whole genome shotgun (WGS) entry which is preliminary data.</text>
</comment>
<dbReference type="EMBL" id="BFAA01000095">
    <property type="protein sequence ID" value="GCB65910.1"/>
    <property type="molecule type" value="Genomic_DNA"/>
</dbReference>
<dbReference type="InterPro" id="IPR015919">
    <property type="entry name" value="Cadherin-like_sf"/>
</dbReference>
<dbReference type="OrthoDB" id="6252479at2759"/>
<dbReference type="PANTHER" id="PTHR24028:SF236">
    <property type="entry name" value="PROTOCADHERIN GAMMA-C3"/>
    <property type="match status" value="1"/>
</dbReference>
<evidence type="ECO:0000256" key="9">
    <source>
        <dbReference type="ARBA" id="ARBA00022989"/>
    </source>
</evidence>
<evidence type="ECO:0000256" key="1">
    <source>
        <dbReference type="ARBA" id="ARBA00003436"/>
    </source>
</evidence>
<keyword evidence="3" id="KW-1003">Cell membrane</keyword>
<evidence type="ECO:0000256" key="13">
    <source>
        <dbReference type="SAM" id="Phobius"/>
    </source>
</evidence>
<dbReference type="STRING" id="75743.A0A401NYI2"/>
<keyword evidence="10 13" id="KW-0472">Membrane</keyword>
<sequence>MAAIPSLFLLCVCNLASGQIRYSIAEEQERGAFVGKLADDLGLNVEELSRRRFRIISDSPTQYLDVNLKNGILFVEKRIDREQLCGQTLACLLLYDVVIENPVHQYRVEVEILDINDNSPTFPVSEIHLEIAESATPGARFLLQGARDPDAQGNSLHTYQLTPNDHFLLDVQVRGETMLPELLLEKSLDREKQFQHRLLLVALDGGSPERTGTAHISITVLDTNDNAPVFEQSLYTVTLMENVPMGTVVIKPNATDLDEGSNSDIVYSFSNYNKEMIAELFRIDPVSGEIRVKGILDFEETKNYDIDLEAKDKGFNSLSTHCNIQVNIKDVNDNPPHITLNSVAEVISEDASRGTLVALINVRDRDSQEYGDVNCQISPNHPFILQSSFKNSYRLVSNDLLDREHIHAYKITVKCNDHGNPPLIANASIIVPVADINDNAPSFPQSAYEIYVMENNAPGNSIGKVTAVDVDMDQNSHLSYFIQDSRTQGAPITSYVSINSENGVLYSQRTFDYEQLKRFQVHIQAQDGGVPILSNNVTVNVIILDQNDNPPIIISTDSMNYSKTPVPRSATPRYLATKVVASDADSGQNARLFYQIVRATDPSLFTVSHNSGEIRTARYFKDSDTTTQILVAQVRDNGHPSLSATATVTLTVAEQSAGIRSNVGEPRKDLQSSSDFAFHIVIPLGVISLILLAVIIALVVLIWPVNKRPAYSKSCSTVRRCCVSELESKDRLQHSNVNLQIVPDHKVIGNILEMRGNGSFLAAYQYRVHSAPRATTELMVSTPFSPTTPGTDGRNRRIVVSEYAGKETNDWPHDINKVSGMH</sequence>
<feature type="domain" description="Cadherin" evidence="15">
    <location>
        <begin position="566"/>
        <end position="668"/>
    </location>
</feature>
<evidence type="ECO:0000313" key="17">
    <source>
        <dbReference type="Proteomes" id="UP000288216"/>
    </source>
</evidence>
<dbReference type="Gene3D" id="2.60.40.60">
    <property type="entry name" value="Cadherins"/>
    <property type="match status" value="6"/>
</dbReference>
<dbReference type="InterPro" id="IPR002126">
    <property type="entry name" value="Cadherin-like_dom"/>
</dbReference>
<dbReference type="GO" id="GO:0005886">
    <property type="term" value="C:plasma membrane"/>
    <property type="evidence" value="ECO:0007669"/>
    <property type="project" value="UniProtKB-SubCell"/>
</dbReference>
<evidence type="ECO:0000256" key="10">
    <source>
        <dbReference type="ARBA" id="ARBA00023136"/>
    </source>
</evidence>
<comment type="function">
    <text evidence="1">Potential calcium-dependent cell-adhesion protein. May be involved in the establishment and maintenance of specific neuronal connections in the brain.</text>
</comment>
<keyword evidence="11" id="KW-0325">Glycoprotein</keyword>
<dbReference type="SMART" id="SM00112">
    <property type="entry name" value="CA"/>
    <property type="match status" value="6"/>
</dbReference>
<evidence type="ECO:0000256" key="12">
    <source>
        <dbReference type="PROSITE-ProRule" id="PRU00043"/>
    </source>
</evidence>
<evidence type="ECO:0000256" key="7">
    <source>
        <dbReference type="ARBA" id="ARBA00022837"/>
    </source>
</evidence>
<protein>
    <recommendedName>
        <fullName evidence="15">Cadherin domain-containing protein</fullName>
    </recommendedName>
</protein>
<dbReference type="PROSITE" id="PS00232">
    <property type="entry name" value="CADHERIN_1"/>
    <property type="match status" value="3"/>
</dbReference>
<dbReference type="InterPro" id="IPR050174">
    <property type="entry name" value="Protocadherin/Cadherin-CA"/>
</dbReference>
<keyword evidence="4 13" id="KW-0812">Transmembrane</keyword>
<feature type="domain" description="Cadherin" evidence="15">
    <location>
        <begin position="17"/>
        <end position="122"/>
    </location>
</feature>